<keyword evidence="2" id="KW-1185">Reference proteome</keyword>
<protein>
    <submittedName>
        <fullName evidence="1">Uncharacterized protein</fullName>
    </submittedName>
</protein>
<gene>
    <name evidence="1" type="ORF">MSG28_009854</name>
</gene>
<sequence length="325" mass="35666">MPLTGASSGFDPEHAAAAPPGVPRECGQPPPPCRAAKCPPQNHEDNSLFPGVEYHELPRHVYNAYESYDNPSQRVLLGPPPDSILNMPPPPLPAFLASAANLTPPCRAAKCPPQNHEDNSLFPGVEYHELPRHEPAGGDDTWFLVLITCCVAVLCIAALLALFLLKCREARGGCKTGTGKAGGSNALYGGAALDSRVLWAALTPRGTRHFVADTYPHDETEDHHYECVEPPLYKLGPPEDLAITRHFNVEYEDPAPLIESYSDRTEEYFRNGMETLRRSTRPLVSSPTRIERPNLPPLNLQPRTLRRAPHSRRVSDANNAEKSAI</sequence>
<dbReference type="Proteomes" id="UP001064048">
    <property type="component" value="Chromosome 16"/>
</dbReference>
<comment type="caution">
    <text evidence="1">The sequence shown here is derived from an EMBL/GenBank/DDBJ whole genome shotgun (WGS) entry which is preliminary data.</text>
</comment>
<organism evidence="1 2">
    <name type="scientific">Choristoneura fumiferana</name>
    <name type="common">Spruce budworm moth</name>
    <name type="synonym">Archips fumiferana</name>
    <dbReference type="NCBI Taxonomy" id="7141"/>
    <lineage>
        <taxon>Eukaryota</taxon>
        <taxon>Metazoa</taxon>
        <taxon>Ecdysozoa</taxon>
        <taxon>Arthropoda</taxon>
        <taxon>Hexapoda</taxon>
        <taxon>Insecta</taxon>
        <taxon>Pterygota</taxon>
        <taxon>Neoptera</taxon>
        <taxon>Endopterygota</taxon>
        <taxon>Lepidoptera</taxon>
        <taxon>Glossata</taxon>
        <taxon>Ditrysia</taxon>
        <taxon>Tortricoidea</taxon>
        <taxon>Tortricidae</taxon>
        <taxon>Tortricinae</taxon>
        <taxon>Choristoneura</taxon>
    </lineage>
</organism>
<dbReference type="EMBL" id="CM046116">
    <property type="protein sequence ID" value="KAI8421941.1"/>
    <property type="molecule type" value="Genomic_DNA"/>
</dbReference>
<evidence type="ECO:0000313" key="2">
    <source>
        <dbReference type="Proteomes" id="UP001064048"/>
    </source>
</evidence>
<proteinExistence type="predicted"/>
<reference evidence="1 2" key="1">
    <citation type="journal article" date="2022" name="Genome Biol. Evol.">
        <title>The Spruce Budworm Genome: Reconstructing the Evolutionary History of Antifreeze Proteins.</title>
        <authorList>
            <person name="Beliveau C."/>
            <person name="Gagne P."/>
            <person name="Picq S."/>
            <person name="Vernygora O."/>
            <person name="Keeling C.I."/>
            <person name="Pinkney K."/>
            <person name="Doucet D."/>
            <person name="Wen F."/>
            <person name="Johnston J.S."/>
            <person name="Maaroufi H."/>
            <person name="Boyle B."/>
            <person name="Laroche J."/>
            <person name="Dewar K."/>
            <person name="Juretic N."/>
            <person name="Blackburn G."/>
            <person name="Nisole A."/>
            <person name="Brunet B."/>
            <person name="Brandao M."/>
            <person name="Lumley L."/>
            <person name="Duan J."/>
            <person name="Quan G."/>
            <person name="Lucarotti C.J."/>
            <person name="Roe A.D."/>
            <person name="Sperling F.A.H."/>
            <person name="Levesque R.C."/>
            <person name="Cusson M."/>
        </authorList>
    </citation>
    <scope>NUCLEOTIDE SEQUENCE [LARGE SCALE GENOMIC DNA]</scope>
    <source>
        <strain evidence="1">Glfc:IPQL:Cfum</strain>
    </source>
</reference>
<name>A0ACC0JCS3_CHOFU</name>
<evidence type="ECO:0000313" key="1">
    <source>
        <dbReference type="EMBL" id="KAI8421941.1"/>
    </source>
</evidence>
<accession>A0ACC0JCS3</accession>